<gene>
    <name evidence="2" type="ORF">KC622_00815</name>
</gene>
<evidence type="ECO:0000313" key="2">
    <source>
        <dbReference type="EMBL" id="MCA9374852.1"/>
    </source>
</evidence>
<sequence>MRIFLKEYSPESANQSKITSQFSTSFHPSNLGKDCYLVGLISISTETEIDAVSASRFIWNAISDQAHQTGIIDVNSVKDLVEEAVLKLKELVKNHDKTENFKISFDFSICSVSDGKIVFAQAGDHKLFVRRGGTLIDISKTLKENNVIGGSAALNESDIIVIASARSSLEDALKTGVNGDSADEFVLGIDASASHLANGEGVLLISQSVNFDEIIKTNRVEIDEETANVTSEKEEVTYTEKDSELPVSERIGLTETVTKPLIDLPSYEETKSTGVLTQEPSQDAVEISQESAIPQTALKGSIKSIKETVAKIILVLAPLNNLLGRVIKKLSPLIKSFSAKLKIYLEKLRLKLWSFVNATFGRKIWFKRVKAKISQSRISSPSLKGIRLGEYRASALRNKRFATLGAAVVVVIAVLMGIRATQNLKATKELAKEFNDFYSSTD</sequence>
<feature type="non-terminal residue" evidence="2">
    <location>
        <position position="442"/>
    </location>
</feature>
<accession>A0A955KUQ0</accession>
<name>A0A955KUQ0_9BACT</name>
<organism evidence="2 3">
    <name type="scientific">Candidatus Dojkabacteria bacterium</name>
    <dbReference type="NCBI Taxonomy" id="2099670"/>
    <lineage>
        <taxon>Bacteria</taxon>
        <taxon>Candidatus Dojkabacteria</taxon>
    </lineage>
</organism>
<evidence type="ECO:0008006" key="4">
    <source>
        <dbReference type="Google" id="ProtNLM"/>
    </source>
</evidence>
<dbReference type="Proteomes" id="UP000748332">
    <property type="component" value="Unassembled WGS sequence"/>
</dbReference>
<keyword evidence="1" id="KW-0812">Transmembrane</keyword>
<dbReference type="EMBL" id="JAGQLM010000031">
    <property type="protein sequence ID" value="MCA9374852.1"/>
    <property type="molecule type" value="Genomic_DNA"/>
</dbReference>
<proteinExistence type="predicted"/>
<feature type="transmembrane region" description="Helical" evidence="1">
    <location>
        <begin position="401"/>
        <end position="418"/>
    </location>
</feature>
<reference evidence="2" key="2">
    <citation type="journal article" date="2021" name="Microbiome">
        <title>Successional dynamics and alternative stable states in a saline activated sludge microbial community over 9 years.</title>
        <authorList>
            <person name="Wang Y."/>
            <person name="Ye J."/>
            <person name="Ju F."/>
            <person name="Liu L."/>
            <person name="Boyd J.A."/>
            <person name="Deng Y."/>
            <person name="Parks D.H."/>
            <person name="Jiang X."/>
            <person name="Yin X."/>
            <person name="Woodcroft B.J."/>
            <person name="Tyson G.W."/>
            <person name="Hugenholtz P."/>
            <person name="Polz M.F."/>
            <person name="Zhang T."/>
        </authorList>
    </citation>
    <scope>NUCLEOTIDE SEQUENCE</scope>
    <source>
        <strain evidence="2">HKST-UBA16</strain>
    </source>
</reference>
<evidence type="ECO:0000313" key="3">
    <source>
        <dbReference type="Proteomes" id="UP000748332"/>
    </source>
</evidence>
<reference evidence="2" key="1">
    <citation type="submission" date="2020-04" db="EMBL/GenBank/DDBJ databases">
        <authorList>
            <person name="Zhang T."/>
        </authorList>
    </citation>
    <scope>NUCLEOTIDE SEQUENCE</scope>
    <source>
        <strain evidence="2">HKST-UBA16</strain>
    </source>
</reference>
<comment type="caution">
    <text evidence="2">The sequence shown here is derived from an EMBL/GenBank/DDBJ whole genome shotgun (WGS) entry which is preliminary data.</text>
</comment>
<protein>
    <recommendedName>
        <fullName evidence="4">PPM-type phosphatase domain-containing protein</fullName>
    </recommendedName>
</protein>
<dbReference type="AlphaFoldDB" id="A0A955KUQ0"/>
<evidence type="ECO:0000256" key="1">
    <source>
        <dbReference type="SAM" id="Phobius"/>
    </source>
</evidence>
<keyword evidence="1" id="KW-0472">Membrane</keyword>
<keyword evidence="1" id="KW-1133">Transmembrane helix</keyword>